<comment type="caution">
    <text evidence="1">The sequence shown here is derived from an EMBL/GenBank/DDBJ whole genome shotgun (WGS) entry which is preliminary data.</text>
</comment>
<sequence>MTGPVERVFAIDEQERGGAPPARSAYGVTWAALRAGYAAEDRLRDVLSDTERRDKELARDLVVVLHKLRELVAASGPRMDEAGLAAEAELVGALADRIAAAVTRRGGTVIEPVGLPYADVADVVDVLDGDGPWVAKTERAGLRWADGEVVCRAQVLLGAEQGAEGRR</sequence>
<protein>
    <recommendedName>
        <fullName evidence="3">Nucleotide exchange factor GrpE</fullName>
    </recommendedName>
</protein>
<name>A0ABP9NCV6_9PSEU</name>
<dbReference type="RefSeq" id="WP_345603805.1">
    <property type="nucleotide sequence ID" value="NZ_BAABJO010000004.1"/>
</dbReference>
<reference evidence="2" key="1">
    <citation type="journal article" date="2019" name="Int. J. Syst. Evol. Microbiol.">
        <title>The Global Catalogue of Microorganisms (GCM) 10K type strain sequencing project: providing services to taxonomists for standard genome sequencing and annotation.</title>
        <authorList>
            <consortium name="The Broad Institute Genomics Platform"/>
            <consortium name="The Broad Institute Genome Sequencing Center for Infectious Disease"/>
            <person name="Wu L."/>
            <person name="Ma J."/>
        </authorList>
    </citation>
    <scope>NUCLEOTIDE SEQUENCE [LARGE SCALE GENOMIC DNA]</scope>
    <source>
        <strain evidence="2">JCM 18302</strain>
    </source>
</reference>
<proteinExistence type="predicted"/>
<keyword evidence="2" id="KW-1185">Reference proteome</keyword>
<organism evidence="1 2">
    <name type="scientific">Pseudonocardia adelaidensis</name>
    <dbReference type="NCBI Taxonomy" id="648754"/>
    <lineage>
        <taxon>Bacteria</taxon>
        <taxon>Bacillati</taxon>
        <taxon>Actinomycetota</taxon>
        <taxon>Actinomycetes</taxon>
        <taxon>Pseudonocardiales</taxon>
        <taxon>Pseudonocardiaceae</taxon>
        <taxon>Pseudonocardia</taxon>
    </lineage>
</organism>
<evidence type="ECO:0000313" key="2">
    <source>
        <dbReference type="Proteomes" id="UP001500804"/>
    </source>
</evidence>
<evidence type="ECO:0008006" key="3">
    <source>
        <dbReference type="Google" id="ProtNLM"/>
    </source>
</evidence>
<dbReference type="Proteomes" id="UP001500804">
    <property type="component" value="Unassembled WGS sequence"/>
</dbReference>
<accession>A0ABP9NCV6</accession>
<evidence type="ECO:0000313" key="1">
    <source>
        <dbReference type="EMBL" id="GAA5114664.1"/>
    </source>
</evidence>
<dbReference type="EMBL" id="BAABJO010000004">
    <property type="protein sequence ID" value="GAA5114664.1"/>
    <property type="molecule type" value="Genomic_DNA"/>
</dbReference>
<gene>
    <name evidence="1" type="ORF">GCM10023320_12260</name>
</gene>